<protein>
    <submittedName>
        <fullName evidence="2">Uncharacterized protein</fullName>
    </submittedName>
</protein>
<dbReference type="Proteomes" id="UP001220324">
    <property type="component" value="Unassembled WGS sequence"/>
</dbReference>
<reference evidence="2 3" key="1">
    <citation type="journal article" date="2023" name="IMA Fungus">
        <title>Comparative genomic study of the Penicillium genus elucidates a diverse pangenome and 15 lateral gene transfer events.</title>
        <authorList>
            <person name="Petersen C."/>
            <person name="Sorensen T."/>
            <person name="Nielsen M.R."/>
            <person name="Sondergaard T.E."/>
            <person name="Sorensen J.L."/>
            <person name="Fitzpatrick D.A."/>
            <person name="Frisvad J.C."/>
            <person name="Nielsen K.L."/>
        </authorList>
    </citation>
    <scope>NUCLEOTIDE SEQUENCE [LARGE SCALE GENOMIC DNA]</scope>
    <source>
        <strain evidence="2 3">IBT 35679</strain>
    </source>
</reference>
<comment type="caution">
    <text evidence="2">The sequence shown here is derived from an EMBL/GenBank/DDBJ whole genome shotgun (WGS) entry which is preliminary data.</text>
</comment>
<feature type="compositionally biased region" description="Polar residues" evidence="1">
    <location>
        <begin position="71"/>
        <end position="83"/>
    </location>
</feature>
<dbReference type="EMBL" id="JAQIZZ010000006">
    <property type="protein sequence ID" value="KAJ5538261.1"/>
    <property type="molecule type" value="Genomic_DNA"/>
</dbReference>
<accession>A0AAD6CT27</accession>
<organism evidence="2 3">
    <name type="scientific">Penicillium frequentans</name>
    <dbReference type="NCBI Taxonomy" id="3151616"/>
    <lineage>
        <taxon>Eukaryota</taxon>
        <taxon>Fungi</taxon>
        <taxon>Dikarya</taxon>
        <taxon>Ascomycota</taxon>
        <taxon>Pezizomycotina</taxon>
        <taxon>Eurotiomycetes</taxon>
        <taxon>Eurotiomycetidae</taxon>
        <taxon>Eurotiales</taxon>
        <taxon>Aspergillaceae</taxon>
        <taxon>Penicillium</taxon>
    </lineage>
</organism>
<gene>
    <name evidence="2" type="ORF">N7494_007740</name>
</gene>
<proteinExistence type="predicted"/>
<keyword evidence="3" id="KW-1185">Reference proteome</keyword>
<feature type="region of interest" description="Disordered" evidence="1">
    <location>
        <begin position="44"/>
        <end position="83"/>
    </location>
</feature>
<evidence type="ECO:0000313" key="3">
    <source>
        <dbReference type="Proteomes" id="UP001220324"/>
    </source>
</evidence>
<name>A0AAD6CT27_9EURO</name>
<evidence type="ECO:0000256" key="1">
    <source>
        <dbReference type="SAM" id="MobiDB-lite"/>
    </source>
</evidence>
<evidence type="ECO:0000313" key="2">
    <source>
        <dbReference type="EMBL" id="KAJ5538261.1"/>
    </source>
</evidence>
<sequence>MSQSTAKKSSMKMDLAGMGSWAANAPTFPSGADLLSDLSELSGTSRNATAFPDTRPANGSSASLEAYRNAPRSSQPWSPANRR</sequence>
<dbReference type="AlphaFoldDB" id="A0AAD6CT27"/>